<dbReference type="Proteomes" id="UP000033699">
    <property type="component" value="Unassembled WGS sequence"/>
</dbReference>
<reference evidence="2 3" key="1">
    <citation type="submission" date="2015-02" db="EMBL/GenBank/DDBJ databases">
        <authorList>
            <person name="Ju K.-S."/>
            <person name="Doroghazi J.R."/>
            <person name="Metcalf W."/>
        </authorList>
    </citation>
    <scope>NUCLEOTIDE SEQUENCE [LARGE SCALE GENOMIC DNA]</scope>
    <source>
        <strain evidence="2 3">ATCC 31215</strain>
    </source>
</reference>
<feature type="chain" id="PRO_5038894049" description="Proteinase inhibitor I42 chagasin domain-containing protein" evidence="1">
    <location>
        <begin position="24"/>
        <end position="163"/>
    </location>
</feature>
<dbReference type="OrthoDB" id="4204960at2"/>
<gene>
    <name evidence="2" type="ORF">VM95_05580</name>
</gene>
<dbReference type="EMBL" id="JZKH01000007">
    <property type="protein sequence ID" value="KJS62957.1"/>
    <property type="molecule type" value="Genomic_DNA"/>
</dbReference>
<evidence type="ECO:0008006" key="4">
    <source>
        <dbReference type="Google" id="ProtNLM"/>
    </source>
</evidence>
<dbReference type="PROSITE" id="PS51257">
    <property type="entry name" value="PROKAR_LIPOPROTEIN"/>
    <property type="match status" value="1"/>
</dbReference>
<evidence type="ECO:0000256" key="1">
    <source>
        <dbReference type="SAM" id="SignalP"/>
    </source>
</evidence>
<protein>
    <recommendedName>
        <fullName evidence="4">Proteinase inhibitor I42 chagasin domain-containing protein</fullName>
    </recommendedName>
</protein>
<sequence length="163" mass="16959">MADRLRTAIRIGAGLLALAPLLAACDSGPTPPAAPTTEIALPDLKEAHDAASPYPTETVTLTVGQSLGVRGRLTNPTAWAWEPTSAGDSAVVRRGPDFVTAPCPEDSIGCSTEGDQVFVAVAPGTTTLSWRFEDRGHCPASPTRPDPRCANAATKNIQVTVRS</sequence>
<organism evidence="2 3">
    <name type="scientific">Streptomyces rubellomurinus (strain ATCC 31215)</name>
    <dbReference type="NCBI Taxonomy" id="359131"/>
    <lineage>
        <taxon>Bacteria</taxon>
        <taxon>Bacillati</taxon>
        <taxon>Actinomycetota</taxon>
        <taxon>Actinomycetes</taxon>
        <taxon>Kitasatosporales</taxon>
        <taxon>Streptomycetaceae</taxon>
        <taxon>Streptomyces</taxon>
    </lineage>
</organism>
<dbReference type="AlphaFoldDB" id="A0A0F2TMK8"/>
<feature type="signal peptide" evidence="1">
    <location>
        <begin position="1"/>
        <end position="23"/>
    </location>
</feature>
<dbReference type="PATRIC" id="fig|359131.3.peg.6199"/>
<comment type="caution">
    <text evidence="2">The sequence shown here is derived from an EMBL/GenBank/DDBJ whole genome shotgun (WGS) entry which is preliminary data.</text>
</comment>
<keyword evidence="1" id="KW-0732">Signal</keyword>
<accession>A0A0F2TMK8</accession>
<proteinExistence type="predicted"/>
<dbReference type="RefSeq" id="WP_045692910.1">
    <property type="nucleotide sequence ID" value="NZ_JZKH01000007.1"/>
</dbReference>
<evidence type="ECO:0000313" key="3">
    <source>
        <dbReference type="Proteomes" id="UP000033699"/>
    </source>
</evidence>
<evidence type="ECO:0000313" key="2">
    <source>
        <dbReference type="EMBL" id="KJS62957.1"/>
    </source>
</evidence>
<name>A0A0F2TMK8_STRR3</name>
<keyword evidence="3" id="KW-1185">Reference proteome</keyword>